<feature type="transmembrane region" description="Helical" evidence="14">
    <location>
        <begin position="1042"/>
        <end position="1062"/>
    </location>
</feature>
<dbReference type="Proteomes" id="UP001174136">
    <property type="component" value="Unassembled WGS sequence"/>
</dbReference>
<keyword evidence="2" id="KW-1003">Cell membrane</keyword>
<name>A0AA47MRN3_MERPO</name>
<dbReference type="PROSITE" id="PS50259">
    <property type="entry name" value="G_PROTEIN_RECEP_F3_4"/>
    <property type="match status" value="2"/>
</dbReference>
<feature type="transmembrane region" description="Helical" evidence="14">
    <location>
        <begin position="1639"/>
        <end position="1661"/>
    </location>
</feature>
<dbReference type="PANTHER" id="PTHR24061">
    <property type="entry name" value="CALCIUM-SENSING RECEPTOR-RELATED"/>
    <property type="match status" value="1"/>
</dbReference>
<feature type="transmembrane region" description="Helical" evidence="14">
    <location>
        <begin position="1717"/>
        <end position="1734"/>
    </location>
</feature>
<feature type="region of interest" description="Disordered" evidence="13">
    <location>
        <begin position="1425"/>
        <end position="1445"/>
    </location>
</feature>
<keyword evidence="10" id="KW-0807">Transducer</keyword>
<dbReference type="InterPro" id="IPR011500">
    <property type="entry name" value="GPCR_3_9-Cys_dom"/>
</dbReference>
<organism evidence="16 17">
    <name type="scientific">Merluccius polli</name>
    <name type="common">Benguela hake</name>
    <name type="synonym">Merluccius cadenati</name>
    <dbReference type="NCBI Taxonomy" id="89951"/>
    <lineage>
        <taxon>Eukaryota</taxon>
        <taxon>Metazoa</taxon>
        <taxon>Chordata</taxon>
        <taxon>Craniata</taxon>
        <taxon>Vertebrata</taxon>
        <taxon>Euteleostomi</taxon>
        <taxon>Actinopterygii</taxon>
        <taxon>Neopterygii</taxon>
        <taxon>Teleostei</taxon>
        <taxon>Neoteleostei</taxon>
        <taxon>Acanthomorphata</taxon>
        <taxon>Zeiogadaria</taxon>
        <taxon>Gadariae</taxon>
        <taxon>Gadiformes</taxon>
        <taxon>Gadoidei</taxon>
        <taxon>Merlucciidae</taxon>
        <taxon>Merluccius</taxon>
    </lineage>
</organism>
<feature type="transmembrane region" description="Helical" evidence="14">
    <location>
        <begin position="1799"/>
        <end position="1820"/>
    </location>
</feature>
<dbReference type="InterPro" id="IPR038550">
    <property type="entry name" value="GPCR_3_9-Cys_sf"/>
</dbReference>
<dbReference type="InterPro" id="IPR000337">
    <property type="entry name" value="GPCR_3"/>
</dbReference>
<evidence type="ECO:0000256" key="5">
    <source>
        <dbReference type="ARBA" id="ARBA00022989"/>
    </source>
</evidence>
<feature type="compositionally biased region" description="Polar residues" evidence="13">
    <location>
        <begin position="129"/>
        <end position="148"/>
    </location>
</feature>
<dbReference type="SUPFAM" id="SSF53822">
    <property type="entry name" value="Periplasmic binding protein-like I"/>
    <property type="match status" value="2"/>
</dbReference>
<feature type="transmembrane region" description="Helical" evidence="14">
    <location>
        <begin position="1762"/>
        <end position="1787"/>
    </location>
</feature>
<protein>
    <recommendedName>
        <fullName evidence="12">Taste receptor type 1 member 3</fullName>
    </recommendedName>
</protein>
<feature type="compositionally biased region" description="Low complexity" evidence="13">
    <location>
        <begin position="1881"/>
        <end position="1890"/>
    </location>
</feature>
<comment type="similarity">
    <text evidence="11">Belongs to the G-protein coupled receptor 3 family. TAS1R subfamily.</text>
</comment>
<comment type="subcellular location">
    <subcellularLocation>
        <location evidence="1">Cell membrane</location>
        <topology evidence="1">Multi-pass membrane protein</topology>
    </subcellularLocation>
</comment>
<sequence>MDQRLVTRKQEGLRTTEEYKSQESQAHTALASPEGPQTVQRISYNMSWNRPWQSFSSWMRQWNPPSLSLPFRFVMYPKSPSFVDVSLPGRRRWRQQSHIVPRPHAHWGRLFPQLLNRQTTSAPPPQLLHLSSSTSVPQPQSLHLSSPTSFPSAQLLHLSSSTLVPPPQLLHLSPSTSVLPPQLHQLSSPTSFPSAQLPHIISISSVPPPQLPHLSPSTSAPPPQPLHHSSSTSVPSAQLHHLRACSMIERMAVAFNLLVLCWVFGLASGNNSTEWFRNISTNLFNLPGDIVLGGLFPINTLTSNLSDRIKPSDLACERLNPQGLGIALVMKYTVDEINAKQLLLPGIKLGYEIFDTCSQSAVLVKSTMFLLSDKVTGELALECNYTDYEPRVAAIIGPLSSEMVTVIGNLLGFFLMPQISYGATSTKFSDNELYPSFMRTVPDDHMEALAIVQLLQKFDWNWVALVGSNDEYGRQSLQEVSSLSQNTTICIAFKGLIPVYNDPYKEIKIILDNIVNTKVGVVIVSSLPTYTKVFFQEVIKRNMTAVWIASSGWALSPKLTSLRNIHTIGTVIGFRFSNQKLPLFTIYAEELFTRMSKKTKDGPESTPGPTHPKHPCPQCENFSPTNMSLVEDPYLQHAAFSVYAAIYSVAHALHTMLNCNVSSCMWGEDSKVYPWQLLKALKNTSFDLNGEHIEFDSSGNPDVGYTMVEWVWENRSWDYKDVGYFNRTLTLNESLLTWHTDNSVVPLSTCSSDCRAGQVRRVKGFHSCCYDCINCMAGTFQEKIDDIQCKKCPKGQWSLVQSTNCTDPTFEYLSWSQPESLGLMLAAAAVLIVGHSSVGVLFLKHRGTPLVRASGGALSGLGLLCLSASCLSLVLFLGPPGNMVCRLQMPLNSILPTVALATITIHSLEMFYLTEFPEMAVSHLDSIKRAEGWLVLACCCVQAGICGWFTQTVPLLSQYLDDMDIHFVREFLACPVELLGLGLIQGFNVGLALVSFMCTFMAVKPLHQYNLARDITFSTLFYCVIWVIFIPIYTSLSDKFKSIVYMTFSLGSNMGLVAAYYFPKCHLLLKKPELNTPEMAVAFNLLVLCWVFGLASGNNSTEWFRNISTNLFNLPGDIVLGGLFPINTLTSNPSDRIKPSDLACERLNPQELGTALVMKYTVDEINAKQLLLPGIKLGYEIFDTCSQSAVLVKSTMFLLSDKVTGELPVGCNYTDYEPRVAAIIGPWSSEMVTVIGTLLGFFLMPQISYGATSTKFSDNELYPSFMRTVPDVHMEALAVVQLLQKLDWNWVALVGSNDEYGRQSLQEVSSLSQNTTICIAFKSLIPVYNDPYKEIKIILDNIVITKVGVVIVSSLPTYTKVFFQEVIKRNMTAVWIASSGWALSPELTSLRNIHTIGTVIGFRFSNQKLPLFTSYAEELFTRMSKETKDGPESTPGPTHPKHPCPQCENFSPANMSLVEDPFLQHTAFSVYTAIYSVAHALHTMLNCNVSSCMWGEDSKVYPWQLLKALKNTSFDLNGEHMKFDSSGNPYIGYTMVEWVWENRSWDYKDVGYFNRTLSLNESFLTWHTDNSVCKKCPKGQWSLVQSTNCTDPTFEYLSWSQPESLGLMLAAAAVLIVGHGSVGVLFLKHRGTPLVRASGGALSGLGLLCLSANCLSLMLFLGPPGNMVCRLQMPLNSILPTVALATITILSLEMFYLTEFPEMAVSHLDSIKRAEGWLVLACCCVQAGICGWFTQTVPLLSQYLDDMDIHFVREFLACPVELLGLGLIQGFNVGLALVSFMCTFMAVKPLHQYNLARDITFSTLFYCVIWVIFIPIYTSLSDKFKSIVYMTFSLGSNMGLVAAYYFPKCHLLLKKPELNTPEYFCSFLEGAPPTPQEEEQPNQAPQSNQESESKADDPHNG</sequence>
<keyword evidence="9" id="KW-0325">Glycoprotein</keyword>
<evidence type="ECO:0000256" key="4">
    <source>
        <dbReference type="ARBA" id="ARBA00022729"/>
    </source>
</evidence>
<dbReference type="PANTHER" id="PTHR24061:SF435">
    <property type="entry name" value="TASTE RECEPTOR TYPE 1 MEMBER 3"/>
    <property type="match status" value="1"/>
</dbReference>
<evidence type="ECO:0000256" key="14">
    <source>
        <dbReference type="SAM" id="Phobius"/>
    </source>
</evidence>
<dbReference type="GO" id="GO:0005886">
    <property type="term" value="C:plasma membrane"/>
    <property type="evidence" value="ECO:0007669"/>
    <property type="project" value="UniProtKB-SubCell"/>
</dbReference>
<feature type="transmembrane region" description="Helical" evidence="14">
    <location>
        <begin position="821"/>
        <end position="843"/>
    </location>
</feature>
<dbReference type="GO" id="GO:0050916">
    <property type="term" value="P:sensory perception of sweet taste"/>
    <property type="evidence" value="ECO:0007669"/>
    <property type="project" value="TreeGrafter"/>
</dbReference>
<dbReference type="Pfam" id="PF00003">
    <property type="entry name" value="7tm_3"/>
    <property type="match status" value="2"/>
</dbReference>
<dbReference type="Gene3D" id="3.40.50.2300">
    <property type="match status" value="4"/>
</dbReference>
<feature type="region of interest" description="Disordered" evidence="13">
    <location>
        <begin position="598"/>
        <end position="618"/>
    </location>
</feature>
<feature type="transmembrane region" description="Helical" evidence="14">
    <location>
        <begin position="889"/>
        <end position="912"/>
    </location>
</feature>
<feature type="compositionally biased region" description="Basic and acidic residues" evidence="13">
    <location>
        <begin position="1"/>
        <end position="21"/>
    </location>
</feature>
<evidence type="ECO:0000256" key="10">
    <source>
        <dbReference type="ARBA" id="ARBA00023224"/>
    </source>
</evidence>
<feature type="transmembrane region" description="Helical" evidence="14">
    <location>
        <begin position="933"/>
        <end position="950"/>
    </location>
</feature>
<evidence type="ECO:0000313" key="16">
    <source>
        <dbReference type="EMBL" id="KAK0144911.1"/>
    </source>
</evidence>
<keyword evidence="4" id="KW-0732">Signal</keyword>
<dbReference type="InterPro" id="IPR028082">
    <property type="entry name" value="Peripla_BP_I"/>
</dbReference>
<dbReference type="Pfam" id="PF01094">
    <property type="entry name" value="ANF_receptor"/>
    <property type="match status" value="2"/>
</dbReference>
<evidence type="ECO:0000256" key="8">
    <source>
        <dbReference type="ARBA" id="ARBA00023170"/>
    </source>
</evidence>
<evidence type="ECO:0000256" key="11">
    <source>
        <dbReference type="ARBA" id="ARBA00038492"/>
    </source>
</evidence>
<accession>A0AA47MRN3</accession>
<comment type="caution">
    <text evidence="16">The sequence shown here is derived from an EMBL/GenBank/DDBJ whole genome shotgun (WGS) entry which is preliminary data.</text>
</comment>
<evidence type="ECO:0000256" key="9">
    <source>
        <dbReference type="ARBA" id="ARBA00023180"/>
    </source>
</evidence>
<evidence type="ECO:0000256" key="13">
    <source>
        <dbReference type="SAM" id="MobiDB-lite"/>
    </source>
</evidence>
<evidence type="ECO:0000256" key="2">
    <source>
        <dbReference type="ARBA" id="ARBA00022475"/>
    </source>
</evidence>
<proteinExistence type="inferred from homology"/>
<dbReference type="InterPro" id="IPR017978">
    <property type="entry name" value="GPCR_3_C"/>
</dbReference>
<keyword evidence="17" id="KW-1185">Reference proteome</keyword>
<feature type="transmembrane region" description="Helical" evidence="14">
    <location>
        <begin position="978"/>
        <end position="1003"/>
    </location>
</feature>
<feature type="region of interest" description="Disordered" evidence="13">
    <location>
        <begin position="1869"/>
        <end position="1901"/>
    </location>
</feature>
<feature type="transmembrane region" description="Helical" evidence="14">
    <location>
        <begin position="1605"/>
        <end position="1627"/>
    </location>
</feature>
<feature type="domain" description="G-protein coupled receptors family 3 profile" evidence="15">
    <location>
        <begin position="1607"/>
        <end position="1860"/>
    </location>
</feature>
<evidence type="ECO:0000256" key="6">
    <source>
        <dbReference type="ARBA" id="ARBA00023040"/>
    </source>
</evidence>
<keyword evidence="6" id="KW-0297">G-protein coupled receptor</keyword>
<evidence type="ECO:0000256" key="1">
    <source>
        <dbReference type="ARBA" id="ARBA00004651"/>
    </source>
</evidence>
<feature type="region of interest" description="Disordered" evidence="13">
    <location>
        <begin position="1"/>
        <end position="36"/>
    </location>
</feature>
<feature type="compositionally biased region" description="Basic and acidic residues" evidence="13">
    <location>
        <begin position="1891"/>
        <end position="1901"/>
    </location>
</feature>
<feature type="transmembrane region" description="Helical" evidence="14">
    <location>
        <begin position="1673"/>
        <end position="1696"/>
    </location>
</feature>
<gene>
    <name evidence="16" type="primary">Tas1r3_0</name>
    <name evidence="16" type="ORF">N1851_016512</name>
</gene>
<dbReference type="GO" id="GO:0050917">
    <property type="term" value="P:sensory perception of umami taste"/>
    <property type="evidence" value="ECO:0007669"/>
    <property type="project" value="TreeGrafter"/>
</dbReference>
<evidence type="ECO:0000256" key="3">
    <source>
        <dbReference type="ARBA" id="ARBA00022692"/>
    </source>
</evidence>
<keyword evidence="5 14" id="KW-1133">Transmembrane helix</keyword>
<evidence type="ECO:0000259" key="15">
    <source>
        <dbReference type="PROSITE" id="PS50259"/>
    </source>
</evidence>
<dbReference type="FunFam" id="3.40.50.2300:FF:000016">
    <property type="entry name" value="Taste 1 receptor member 2"/>
    <property type="match status" value="2"/>
</dbReference>
<dbReference type="GO" id="GO:0004930">
    <property type="term" value="F:G protein-coupled receptor activity"/>
    <property type="evidence" value="ECO:0007669"/>
    <property type="project" value="UniProtKB-KW"/>
</dbReference>
<evidence type="ECO:0000313" key="17">
    <source>
        <dbReference type="Proteomes" id="UP001174136"/>
    </source>
</evidence>
<feature type="transmembrane region" description="Helical" evidence="14">
    <location>
        <begin position="1074"/>
        <end position="1095"/>
    </location>
</feature>
<feature type="region of interest" description="Disordered" evidence="13">
    <location>
        <begin position="210"/>
        <end position="234"/>
    </location>
</feature>
<dbReference type="FunFam" id="2.10.50.30:FF:000004">
    <property type="entry name" value="Taste receptor type 1 member 3-like protein"/>
    <property type="match status" value="1"/>
</dbReference>
<dbReference type="EMBL" id="JAOPHQ010002931">
    <property type="protein sequence ID" value="KAK0144911.1"/>
    <property type="molecule type" value="Genomic_DNA"/>
</dbReference>
<feature type="region of interest" description="Disordered" evidence="13">
    <location>
        <begin position="121"/>
        <end position="148"/>
    </location>
</feature>
<dbReference type="InterPro" id="IPR001828">
    <property type="entry name" value="ANF_lig-bd_rcpt"/>
</dbReference>
<feature type="domain" description="G-protein coupled receptors family 3 profile" evidence="15">
    <location>
        <begin position="823"/>
        <end position="1076"/>
    </location>
</feature>
<evidence type="ECO:0000256" key="12">
    <source>
        <dbReference type="ARBA" id="ARBA00040705"/>
    </source>
</evidence>
<evidence type="ECO:0000256" key="7">
    <source>
        <dbReference type="ARBA" id="ARBA00023136"/>
    </source>
</evidence>
<feature type="transmembrane region" description="Helical" evidence="14">
    <location>
        <begin position="855"/>
        <end position="877"/>
    </location>
</feature>
<dbReference type="PRINTS" id="PR00248">
    <property type="entry name" value="GPCRMGR"/>
</dbReference>
<feature type="transmembrane region" description="Helical" evidence="14">
    <location>
        <begin position="1826"/>
        <end position="1846"/>
    </location>
</feature>
<feature type="transmembrane region" description="Helical" evidence="14">
    <location>
        <begin position="1015"/>
        <end position="1036"/>
    </location>
</feature>
<keyword evidence="8 16" id="KW-0675">Receptor</keyword>
<dbReference type="Pfam" id="PF07562">
    <property type="entry name" value="NCD3G"/>
    <property type="match status" value="1"/>
</dbReference>
<keyword evidence="7 14" id="KW-0472">Membrane</keyword>
<reference evidence="16" key="1">
    <citation type="journal article" date="2023" name="Front. Mar. Sci.">
        <title>A new Merluccius polli reference genome to investigate the effects of global change in West African waters.</title>
        <authorList>
            <person name="Mateo J.L."/>
            <person name="Blanco-Fernandez C."/>
            <person name="Garcia-Vazquez E."/>
            <person name="Machado-Schiaffino G."/>
        </authorList>
    </citation>
    <scope>NUCLEOTIDE SEQUENCE</scope>
    <source>
        <strain evidence="16">C29</strain>
        <tissue evidence="16">Fin</tissue>
    </source>
</reference>
<dbReference type="InterPro" id="IPR000068">
    <property type="entry name" value="GPCR_3_Ca_sens_rcpt-rel"/>
</dbReference>
<dbReference type="Gene3D" id="2.10.50.30">
    <property type="entry name" value="GPCR, family 3, nine cysteines domain"/>
    <property type="match status" value="1"/>
</dbReference>
<keyword evidence="3 14" id="KW-0812">Transmembrane</keyword>